<feature type="signal peptide" evidence="3">
    <location>
        <begin position="1"/>
        <end position="34"/>
    </location>
</feature>
<dbReference type="InterPro" id="IPR050468">
    <property type="entry name" value="Cuticle_Struct_Prot"/>
</dbReference>
<gene>
    <name evidence="4" type="ORF">g.21925</name>
</gene>
<evidence type="ECO:0000256" key="3">
    <source>
        <dbReference type="SAM" id="SignalP"/>
    </source>
</evidence>
<dbReference type="InterPro" id="IPR031311">
    <property type="entry name" value="CHIT_BIND_RR_consensus"/>
</dbReference>
<name>A0A1B6F0V5_9HEMI</name>
<evidence type="ECO:0000313" key="4">
    <source>
        <dbReference type="EMBL" id="JAS43872.1"/>
    </source>
</evidence>
<protein>
    <recommendedName>
        <fullName evidence="5">Endocuticle structural glycoprotein SgAbd-2</fullName>
    </recommendedName>
</protein>
<dbReference type="Pfam" id="PF00379">
    <property type="entry name" value="Chitin_bind_4"/>
    <property type="match status" value="1"/>
</dbReference>
<keyword evidence="3" id="KW-0732">Signal</keyword>
<dbReference type="PANTHER" id="PTHR10380:SF241">
    <property type="entry name" value="CUTICULAR PROTEIN 47EG-RELATED"/>
    <property type="match status" value="1"/>
</dbReference>
<dbReference type="InterPro" id="IPR000618">
    <property type="entry name" value="Insect_cuticle"/>
</dbReference>
<dbReference type="GO" id="GO:0062129">
    <property type="term" value="C:chitin-based extracellular matrix"/>
    <property type="evidence" value="ECO:0007669"/>
    <property type="project" value="TreeGrafter"/>
</dbReference>
<dbReference type="PRINTS" id="PR00947">
    <property type="entry name" value="CUTICLE"/>
</dbReference>
<accession>A0A1B6F0V5</accession>
<dbReference type="PROSITE" id="PS00233">
    <property type="entry name" value="CHIT_BIND_RR_1"/>
    <property type="match status" value="1"/>
</dbReference>
<dbReference type="PANTHER" id="PTHR10380">
    <property type="entry name" value="CUTICLE PROTEIN"/>
    <property type="match status" value="1"/>
</dbReference>
<proteinExistence type="predicted"/>
<evidence type="ECO:0008006" key="5">
    <source>
        <dbReference type="Google" id="ProtNLM"/>
    </source>
</evidence>
<feature type="chain" id="PRO_5008582611" description="Endocuticle structural glycoprotein SgAbd-2" evidence="3">
    <location>
        <begin position="35"/>
        <end position="155"/>
    </location>
</feature>
<reference evidence="4" key="1">
    <citation type="submission" date="2015-11" db="EMBL/GenBank/DDBJ databases">
        <title>De novo transcriptome assembly of four potential Pierce s Disease insect vectors from Arizona vineyards.</title>
        <authorList>
            <person name="Tassone E.E."/>
        </authorList>
    </citation>
    <scope>NUCLEOTIDE SEQUENCE</scope>
</reference>
<dbReference type="EMBL" id="GECZ01025897">
    <property type="protein sequence ID" value="JAS43872.1"/>
    <property type="molecule type" value="Transcribed_RNA"/>
</dbReference>
<sequence>VPTSAVRRQCLQDFCAYTMQLAILLICGLVAVQCAPQQQANPPIPIISSNSELRADGSYVYSYQTGNEINVSEEGTIKQAANPASPEEQNVIAVSGKYSYKADDGTLIELTYTADDEKGFVPVGAHLPTPPPIPEAIQRALEYIAKQPSTPEPSG</sequence>
<keyword evidence="1 2" id="KW-0193">Cuticle</keyword>
<dbReference type="PROSITE" id="PS51155">
    <property type="entry name" value="CHIT_BIND_RR_2"/>
    <property type="match status" value="1"/>
</dbReference>
<evidence type="ECO:0000256" key="2">
    <source>
        <dbReference type="PROSITE-ProRule" id="PRU00497"/>
    </source>
</evidence>
<feature type="non-terminal residue" evidence="4">
    <location>
        <position position="1"/>
    </location>
</feature>
<organism evidence="4">
    <name type="scientific">Cuerna arida</name>
    <dbReference type="NCBI Taxonomy" id="1464854"/>
    <lineage>
        <taxon>Eukaryota</taxon>
        <taxon>Metazoa</taxon>
        <taxon>Ecdysozoa</taxon>
        <taxon>Arthropoda</taxon>
        <taxon>Hexapoda</taxon>
        <taxon>Insecta</taxon>
        <taxon>Pterygota</taxon>
        <taxon>Neoptera</taxon>
        <taxon>Paraneoptera</taxon>
        <taxon>Hemiptera</taxon>
        <taxon>Auchenorrhyncha</taxon>
        <taxon>Membracoidea</taxon>
        <taxon>Cicadellidae</taxon>
        <taxon>Cicadellinae</taxon>
        <taxon>Proconiini</taxon>
        <taxon>Cuerna</taxon>
    </lineage>
</organism>
<dbReference type="AlphaFoldDB" id="A0A1B6F0V5"/>
<evidence type="ECO:0000256" key="1">
    <source>
        <dbReference type="ARBA" id="ARBA00022460"/>
    </source>
</evidence>
<dbReference type="GO" id="GO:0008010">
    <property type="term" value="F:structural constituent of chitin-based larval cuticle"/>
    <property type="evidence" value="ECO:0007669"/>
    <property type="project" value="TreeGrafter"/>
</dbReference>